<keyword evidence="1" id="KW-0732">Signal</keyword>
<protein>
    <submittedName>
        <fullName evidence="2">Uncharacterized protein</fullName>
    </submittedName>
</protein>
<gene>
    <name evidence="2" type="ORF">SNE40_008717</name>
</gene>
<proteinExistence type="predicted"/>
<dbReference type="EMBL" id="JAZGQO010000007">
    <property type="protein sequence ID" value="KAK6180717.1"/>
    <property type="molecule type" value="Genomic_DNA"/>
</dbReference>
<comment type="caution">
    <text evidence="2">The sequence shown here is derived from an EMBL/GenBank/DDBJ whole genome shotgun (WGS) entry which is preliminary data.</text>
</comment>
<accession>A0AAN8PP29</accession>
<feature type="chain" id="PRO_5042898226" evidence="1">
    <location>
        <begin position="21"/>
        <end position="360"/>
    </location>
</feature>
<dbReference type="Proteomes" id="UP001347796">
    <property type="component" value="Unassembled WGS sequence"/>
</dbReference>
<reference evidence="2 3" key="1">
    <citation type="submission" date="2024-01" db="EMBL/GenBank/DDBJ databases">
        <title>The genome of the rayed Mediterranean limpet Patella caerulea (Linnaeus, 1758).</title>
        <authorList>
            <person name="Anh-Thu Weber A."/>
            <person name="Halstead-Nussloch G."/>
        </authorList>
    </citation>
    <scope>NUCLEOTIDE SEQUENCE [LARGE SCALE GENOMIC DNA]</scope>
    <source>
        <strain evidence="2">AATW-2023a</strain>
        <tissue evidence="2">Whole specimen</tissue>
    </source>
</reference>
<sequence>MKGLVIMVLIMSLLNDSAKALYSPYQHQGTVQYHHNSEVNQAFGIADPVELPSEPFHETYEPTYRTPVPPGHALNSDGYIIPTSQVVTNPRQQYGARSLITPVQNYGTNNRPMGNPNYAMNSPPAGNTNFPMNSPPAGNPNFPMNRPPVGSPNNGINSPPANFVMNRPPTGNLNFAMNNPPAGNPNGMNSPPGGIPNNGMNNPNYAVNNRLAYPNPRNVAIMPPFQVGGTPYHGRAPPGYMSHRAPNNFRNNQPPQMNPSFAARIPYYGAGNPRNYGADIPATSMNIKNINSPNNGGLPPPPSYQIALSIGSNPIPYEAMMPQKPPGYSANNPFKYGDRRRGSSFIPSPPVMKTPTAVWG</sequence>
<organism evidence="2 3">
    <name type="scientific">Patella caerulea</name>
    <name type="common">Rayed Mediterranean limpet</name>
    <dbReference type="NCBI Taxonomy" id="87958"/>
    <lineage>
        <taxon>Eukaryota</taxon>
        <taxon>Metazoa</taxon>
        <taxon>Spiralia</taxon>
        <taxon>Lophotrochozoa</taxon>
        <taxon>Mollusca</taxon>
        <taxon>Gastropoda</taxon>
        <taxon>Patellogastropoda</taxon>
        <taxon>Patelloidea</taxon>
        <taxon>Patellidae</taxon>
        <taxon>Patella</taxon>
    </lineage>
</organism>
<dbReference type="AlphaFoldDB" id="A0AAN8PP29"/>
<evidence type="ECO:0000256" key="1">
    <source>
        <dbReference type="SAM" id="SignalP"/>
    </source>
</evidence>
<evidence type="ECO:0000313" key="2">
    <source>
        <dbReference type="EMBL" id="KAK6180717.1"/>
    </source>
</evidence>
<keyword evidence="3" id="KW-1185">Reference proteome</keyword>
<evidence type="ECO:0000313" key="3">
    <source>
        <dbReference type="Proteomes" id="UP001347796"/>
    </source>
</evidence>
<feature type="signal peptide" evidence="1">
    <location>
        <begin position="1"/>
        <end position="20"/>
    </location>
</feature>
<name>A0AAN8PP29_PATCE</name>